<protein>
    <submittedName>
        <fullName evidence="1">DUF1934 domain-containing protein</fullName>
    </submittedName>
</protein>
<dbReference type="Gene3D" id="2.40.128.20">
    <property type="match status" value="1"/>
</dbReference>
<dbReference type="Pfam" id="PF09148">
    <property type="entry name" value="DUF1934"/>
    <property type="match status" value="1"/>
</dbReference>
<name>A0A9D5M0D3_9FIRM</name>
<dbReference type="RefSeq" id="WP_226392496.1">
    <property type="nucleotide sequence ID" value="NZ_JADCKB010000009.1"/>
</dbReference>
<keyword evidence="2" id="KW-1185">Reference proteome</keyword>
<dbReference type="Proteomes" id="UP000806542">
    <property type="component" value="Unassembled WGS sequence"/>
</dbReference>
<evidence type="ECO:0000313" key="1">
    <source>
        <dbReference type="EMBL" id="MBE5039945.1"/>
    </source>
</evidence>
<dbReference type="AlphaFoldDB" id="A0A9D5M0D3"/>
<reference evidence="1" key="1">
    <citation type="submission" date="2020-10" db="EMBL/GenBank/DDBJ databases">
        <title>ChiBAC.</title>
        <authorList>
            <person name="Zenner C."/>
            <person name="Hitch T.C.A."/>
            <person name="Clavel T."/>
        </authorList>
    </citation>
    <scope>NUCLEOTIDE SEQUENCE</scope>
    <source>
        <strain evidence="1">DSM 107454</strain>
    </source>
</reference>
<comment type="caution">
    <text evidence="1">The sequence shown here is derived from an EMBL/GenBank/DDBJ whole genome shotgun (WGS) entry which is preliminary data.</text>
</comment>
<evidence type="ECO:0000313" key="2">
    <source>
        <dbReference type="Proteomes" id="UP000806542"/>
    </source>
</evidence>
<dbReference type="EMBL" id="JADCKB010000009">
    <property type="protein sequence ID" value="MBE5039945.1"/>
    <property type="molecule type" value="Genomic_DNA"/>
</dbReference>
<accession>A0A9D5M0D3</accession>
<gene>
    <name evidence="1" type="ORF">INF28_05645</name>
</gene>
<dbReference type="InterPro" id="IPR015231">
    <property type="entry name" value="DUF1934"/>
</dbReference>
<proteinExistence type="predicted"/>
<sequence>MDANVLISIKTIQETDGEILEPIELQTPGKFGILNQKYYIMYKESEMTGFADTTTTIKIWPGNVVVTRRGKFNMKMHYEAGECNLCLYPTPYGDIGAAIYTSEIDYAFSGLEGKLKVDYTLDADNENFIQNSLHVEIRPIVAYSK</sequence>
<organism evidence="1 2">
    <name type="scientific">Ructibacterium gallinarum</name>
    <dbReference type="NCBI Taxonomy" id="2779355"/>
    <lineage>
        <taxon>Bacteria</taxon>
        <taxon>Bacillati</taxon>
        <taxon>Bacillota</taxon>
        <taxon>Clostridia</taxon>
        <taxon>Eubacteriales</taxon>
        <taxon>Oscillospiraceae</taxon>
        <taxon>Ructibacterium</taxon>
    </lineage>
</organism>
<dbReference type="SUPFAM" id="SSF50814">
    <property type="entry name" value="Lipocalins"/>
    <property type="match status" value="1"/>
</dbReference>
<dbReference type="InterPro" id="IPR012674">
    <property type="entry name" value="Calycin"/>
</dbReference>